<feature type="compositionally biased region" description="Basic and acidic residues" evidence="1">
    <location>
        <begin position="308"/>
        <end position="324"/>
    </location>
</feature>
<feature type="compositionally biased region" description="Low complexity" evidence="1">
    <location>
        <begin position="259"/>
        <end position="269"/>
    </location>
</feature>
<evidence type="ECO:0000313" key="3">
    <source>
        <dbReference type="Proteomes" id="UP000076532"/>
    </source>
</evidence>
<organism evidence="2 3">
    <name type="scientific">Athelia psychrophila</name>
    <dbReference type="NCBI Taxonomy" id="1759441"/>
    <lineage>
        <taxon>Eukaryota</taxon>
        <taxon>Fungi</taxon>
        <taxon>Dikarya</taxon>
        <taxon>Basidiomycota</taxon>
        <taxon>Agaricomycotina</taxon>
        <taxon>Agaricomycetes</taxon>
        <taxon>Agaricomycetidae</taxon>
        <taxon>Atheliales</taxon>
        <taxon>Atheliaceae</taxon>
        <taxon>Athelia</taxon>
    </lineage>
</organism>
<feature type="region of interest" description="Disordered" evidence="1">
    <location>
        <begin position="134"/>
        <end position="207"/>
    </location>
</feature>
<feature type="compositionally biased region" description="Basic residues" evidence="1">
    <location>
        <begin position="291"/>
        <end position="302"/>
    </location>
</feature>
<dbReference type="EMBL" id="KV417549">
    <property type="protein sequence ID" value="KZP21191.1"/>
    <property type="molecule type" value="Genomic_DNA"/>
</dbReference>
<sequence length="423" mass="44036">MFQEVCLACGKLLDGDGQTYCSEDCSSSDVASPCISSASSAFSSPQISYATGGDVPALVPSALGSALNSYQAGGTGHRYSTSSSSASSVSWSMLTDEEDDLSVGVADHNYRGGSDYEAHSANLVVPKASALSYARRPSSTNHRSTVPLLHHRNSSSNSSSSNGVPRSAPAHSLSAPEDDPYLSEEHSSHPITTAAAPPSPKKAKRTRNRASLPGYFSLLQMGTSSPQRAPASMASSYASASAVAPPTPFAMARAQALLSASGTSASTATIEAPRGRRREAGESRSTDRSVRSRSRSRSRRVSRPPVQEAHKETHGARGRMDSRSSVEKVFDWSAAALVSAPARGRVARRNSSPLAKMNPLHGRAASPVVSVLSGASAASEARRGRMAAHELDGYIAPAAPGYGVGRSGLMHREVAGRVVGALR</sequence>
<gene>
    <name evidence="2" type="ORF">FIBSPDRAFT_891350</name>
</gene>
<evidence type="ECO:0000256" key="1">
    <source>
        <dbReference type="SAM" id="MobiDB-lite"/>
    </source>
</evidence>
<keyword evidence="3" id="KW-1185">Reference proteome</keyword>
<name>A0A166JT88_9AGAM</name>
<evidence type="ECO:0000313" key="2">
    <source>
        <dbReference type="EMBL" id="KZP21191.1"/>
    </source>
</evidence>
<proteinExistence type="predicted"/>
<feature type="region of interest" description="Disordered" evidence="1">
    <location>
        <begin position="259"/>
        <end position="324"/>
    </location>
</feature>
<reference evidence="2 3" key="1">
    <citation type="journal article" date="2016" name="Mol. Biol. Evol.">
        <title>Comparative Genomics of Early-Diverging Mushroom-Forming Fungi Provides Insights into the Origins of Lignocellulose Decay Capabilities.</title>
        <authorList>
            <person name="Nagy L.G."/>
            <person name="Riley R."/>
            <person name="Tritt A."/>
            <person name="Adam C."/>
            <person name="Daum C."/>
            <person name="Floudas D."/>
            <person name="Sun H."/>
            <person name="Yadav J.S."/>
            <person name="Pangilinan J."/>
            <person name="Larsson K.H."/>
            <person name="Matsuura K."/>
            <person name="Barry K."/>
            <person name="Labutti K."/>
            <person name="Kuo R."/>
            <person name="Ohm R.A."/>
            <person name="Bhattacharya S.S."/>
            <person name="Shirouzu T."/>
            <person name="Yoshinaga Y."/>
            <person name="Martin F.M."/>
            <person name="Grigoriev I.V."/>
            <person name="Hibbett D.S."/>
        </authorList>
    </citation>
    <scope>NUCLEOTIDE SEQUENCE [LARGE SCALE GENOMIC DNA]</scope>
    <source>
        <strain evidence="2 3">CBS 109695</strain>
    </source>
</reference>
<dbReference type="OrthoDB" id="2984747at2759"/>
<feature type="compositionally biased region" description="Basic and acidic residues" evidence="1">
    <location>
        <begin position="278"/>
        <end position="290"/>
    </location>
</feature>
<dbReference type="AlphaFoldDB" id="A0A166JT88"/>
<protein>
    <submittedName>
        <fullName evidence="2">Uncharacterized protein</fullName>
    </submittedName>
</protein>
<dbReference type="Proteomes" id="UP000076532">
    <property type="component" value="Unassembled WGS sequence"/>
</dbReference>
<accession>A0A166JT88</accession>